<dbReference type="EMBL" id="BPQB01000079">
    <property type="protein sequence ID" value="GJE97964.1"/>
    <property type="molecule type" value="Genomic_DNA"/>
</dbReference>
<feature type="compositionally biased region" description="Basic residues" evidence="1">
    <location>
        <begin position="865"/>
        <end position="875"/>
    </location>
</feature>
<feature type="compositionally biased region" description="Basic and acidic residues" evidence="1">
    <location>
        <begin position="1001"/>
        <end position="1013"/>
    </location>
</feature>
<dbReference type="OrthoDB" id="3270368at2759"/>
<feature type="region of interest" description="Disordered" evidence="1">
    <location>
        <begin position="903"/>
        <end position="1028"/>
    </location>
</feature>
<feature type="compositionally biased region" description="Basic and acidic residues" evidence="1">
    <location>
        <begin position="754"/>
        <end position="773"/>
    </location>
</feature>
<sequence length="1345" mass="143489">MRERAIGDALESLKKSLQPKSKAKRKQGAAEETLGRVTSYLVFLNGSTLSPDAEGKLSEVLRKHLPALYTASPQAAFELAASISKTIHEDKVIKALTTGQAAERLRWERALNALLSGVLDHLDEHQDVLSEAAGGHRANQKRLLDKGMLGGVKLGSMLWRTRDYLAMESILNLFARMIPPSGSTTTGRAERRAFIRAVFVDSNPDDAKTGAELAHMVEHVSTPDWEQTATRIVEALAASNIGYPQPFAVTEVTAGGEAKPSDRIFVDEQGFLANVLVEDDLFDSLTASYDTVTSIEISRRICAQQVPDRAAAARVVVTLSAPAKLGQKPIDARAPELLPQLTFSLAADQVGRFQTALKSRGVGNIVSVSASAKQSVLLSPAALEIDLAGSLIGKDEMVHRVDTLSQLYGTNDPSDELDEANNKPFGDSVLDEVPCINPALLTIQHPTPDNSPAKAASDVPITSSSPTVDASALGPAITKPLPAPSSAAASTAKPPPESAAAPDSKSAAAPDSKSAAAPAATRTPVSAPRSTALAPPATPVRRTASQVLRDTAFGASDDDLSSIDSPLPAPKPVKPKPKPKPKIASRPTRPTQSASTKPTDAKPASTKPAPTTKAVISKAPKAGRVLDSDDELPATPTRKTAPKAKKRIDISDDEIEDVLPSKRSLVSRTRSVLPMTPVTSGRLSSARRSALSSGVAVTKDAGPAAGNSAGKSVRKSAGDTALAKKAPVCVDIELSDSDSGDGKQVLPVDSAPRVPDDAKATLALGRDKPESKQVRMSSPPVQPAKKSVKGAMRKKNEPLPALAPAPEPEPPVREHPKRKRAAEDEPAADVPKASAAKKQKATPAELRSAPASQDSALFRPDSAKAKRRYTAKKARGASPTPVADAAADVGKDFDFDFDMIPEPGASAAKSDRSSRPRAAKVVKEAAKEVPAAAKVTRSSKKKVGKAEDTEPPAQEVVKEKAESKRKSAPRKAKEPKNKVEPVPEVEAEEPDAAPMLVVDNHVQEELPVVEEKSVPSAKKSTRMPWDNLPAKQIDAEAIRHLNPEPAPVHLVAPPLPHADDFIDNGHESVHIQQPAIENDDFDPDVTLVVSTPPKKASKELNAGFKPMVAELKDMGPDSPMEFAAPSPVPPALQVRNEVRDPIQEEPRLIRAKPQATAFRDPEFLAQRAISFVAKRPAEAPRTVSKDRKLDYVAQPPKSVHVHIVKVRAPEQPSRAEPANIVGEIAVVLQEIQEAVLHKITSKVEGVRRDVRRGRDLLLAEAAADLQDMRAESIDHYNQLIELESEYASFGRSLVHGLDDLTAANRSTHTEIQNIIQALNRQSIVKQVPTSLLPPKLPTSIQRFVS</sequence>
<reference evidence="2 3" key="1">
    <citation type="submission" date="2021-08" db="EMBL/GenBank/DDBJ databases">
        <title>Draft Genome Sequence of Phanerochaete sordida strain YK-624.</title>
        <authorList>
            <person name="Mori T."/>
            <person name="Dohra H."/>
            <person name="Suzuki T."/>
            <person name="Kawagishi H."/>
            <person name="Hirai H."/>
        </authorList>
    </citation>
    <scope>NUCLEOTIDE SEQUENCE [LARGE SCALE GENOMIC DNA]</scope>
    <source>
        <strain evidence="2 3">YK-624</strain>
    </source>
</reference>
<feature type="compositionally biased region" description="Polar residues" evidence="1">
    <location>
        <begin position="588"/>
        <end position="598"/>
    </location>
</feature>
<organism evidence="2 3">
    <name type="scientific">Phanerochaete sordida</name>
    <dbReference type="NCBI Taxonomy" id="48140"/>
    <lineage>
        <taxon>Eukaryota</taxon>
        <taxon>Fungi</taxon>
        <taxon>Dikarya</taxon>
        <taxon>Basidiomycota</taxon>
        <taxon>Agaricomycotina</taxon>
        <taxon>Agaricomycetes</taxon>
        <taxon>Polyporales</taxon>
        <taxon>Phanerochaetaceae</taxon>
        <taxon>Phanerochaete</taxon>
    </lineage>
</organism>
<evidence type="ECO:0000256" key="1">
    <source>
        <dbReference type="SAM" id="MobiDB-lite"/>
    </source>
</evidence>
<keyword evidence="3" id="KW-1185">Reference proteome</keyword>
<feature type="region of interest" description="Disordered" evidence="1">
    <location>
        <begin position="676"/>
        <end position="885"/>
    </location>
</feature>
<protein>
    <submittedName>
        <fullName evidence="2">Uncharacterized protein</fullName>
    </submittedName>
</protein>
<proteinExistence type="predicted"/>
<feature type="compositionally biased region" description="Low complexity" evidence="1">
    <location>
        <begin position="478"/>
        <end position="528"/>
    </location>
</feature>
<accession>A0A9P3GPH7</accession>
<comment type="caution">
    <text evidence="2">The sequence shown here is derived from an EMBL/GenBank/DDBJ whole genome shotgun (WGS) entry which is preliminary data.</text>
</comment>
<evidence type="ECO:0000313" key="2">
    <source>
        <dbReference type="EMBL" id="GJE97964.1"/>
    </source>
</evidence>
<feature type="compositionally biased region" description="Basic and acidic residues" evidence="1">
    <location>
        <begin position="956"/>
        <end position="981"/>
    </location>
</feature>
<dbReference type="Proteomes" id="UP000703269">
    <property type="component" value="Unassembled WGS sequence"/>
</dbReference>
<gene>
    <name evidence="2" type="ORF">PsYK624_141860</name>
</gene>
<evidence type="ECO:0000313" key="3">
    <source>
        <dbReference type="Proteomes" id="UP000703269"/>
    </source>
</evidence>
<name>A0A9P3GPH7_9APHY</name>
<feature type="compositionally biased region" description="Low complexity" evidence="1">
    <location>
        <begin position="680"/>
        <end position="697"/>
    </location>
</feature>
<feature type="compositionally biased region" description="Basic residues" evidence="1">
    <location>
        <begin position="573"/>
        <end position="583"/>
    </location>
</feature>
<feature type="region of interest" description="Disordered" evidence="1">
    <location>
        <begin position="442"/>
        <end position="648"/>
    </location>
</feature>